<evidence type="ECO:0000313" key="2">
    <source>
        <dbReference type="Proteomes" id="UP000615446"/>
    </source>
</evidence>
<dbReference type="EMBL" id="BLAL01000266">
    <property type="protein sequence ID" value="GES98298.1"/>
    <property type="molecule type" value="Genomic_DNA"/>
</dbReference>
<comment type="caution">
    <text evidence="1">The sequence shown here is derived from an EMBL/GenBank/DDBJ whole genome shotgun (WGS) entry which is preliminary data.</text>
</comment>
<dbReference type="Proteomes" id="UP000615446">
    <property type="component" value="Unassembled WGS sequence"/>
</dbReference>
<evidence type="ECO:0000313" key="1">
    <source>
        <dbReference type="EMBL" id="GES98298.1"/>
    </source>
</evidence>
<dbReference type="AlphaFoldDB" id="A0A8H3QZW0"/>
<organism evidence="1 2">
    <name type="scientific">Rhizophagus clarus</name>
    <dbReference type="NCBI Taxonomy" id="94130"/>
    <lineage>
        <taxon>Eukaryota</taxon>
        <taxon>Fungi</taxon>
        <taxon>Fungi incertae sedis</taxon>
        <taxon>Mucoromycota</taxon>
        <taxon>Glomeromycotina</taxon>
        <taxon>Glomeromycetes</taxon>
        <taxon>Glomerales</taxon>
        <taxon>Glomeraceae</taxon>
        <taxon>Rhizophagus</taxon>
    </lineage>
</organism>
<proteinExistence type="predicted"/>
<reference evidence="1" key="1">
    <citation type="submission" date="2019-10" db="EMBL/GenBank/DDBJ databases">
        <title>Conservation and host-specific expression of non-tandemly repeated heterogenous ribosome RNA gene in arbuscular mycorrhizal fungi.</title>
        <authorList>
            <person name="Maeda T."/>
            <person name="Kobayashi Y."/>
            <person name="Nakagawa T."/>
            <person name="Ezawa T."/>
            <person name="Yamaguchi K."/>
            <person name="Bino T."/>
            <person name="Nishimoto Y."/>
            <person name="Shigenobu S."/>
            <person name="Kawaguchi M."/>
        </authorList>
    </citation>
    <scope>NUCLEOTIDE SEQUENCE</scope>
    <source>
        <strain evidence="1">HR1</strain>
    </source>
</reference>
<gene>
    <name evidence="1" type="ORF">RCL2_002485300</name>
</gene>
<protein>
    <submittedName>
        <fullName evidence="1">Uncharacterized protein</fullName>
    </submittedName>
</protein>
<name>A0A8H3QZW0_9GLOM</name>
<accession>A0A8H3QZW0</accession>
<sequence length="68" mass="7956">MSDANVNIRSKAEVLKNYKFKFFKGVLIFDSTKSPRLIITIILIIGRNIFIEKELKVNEWLRKVGTEE</sequence>